<comment type="caution">
    <text evidence="2">The sequence shown here is derived from an EMBL/GenBank/DDBJ whole genome shotgun (WGS) entry which is preliminary data.</text>
</comment>
<name>A0A161S1V2_9BACL</name>
<proteinExistence type="predicted"/>
<sequence>MATQQTENFYAAAAPHLSCGCLSVAKTGHFIFDGQKIVPIKNKELEHVVTDDVITVLVCPKCNKIIDGKASYAFIKKLTANEYLVPEYFMDRDNKGPDSTGSQAPIRDGSPSSE</sequence>
<keyword evidence="3" id="KW-1185">Reference proteome</keyword>
<dbReference type="AlphaFoldDB" id="A0A161S1V2"/>
<reference evidence="3" key="1">
    <citation type="submission" date="2016-01" db="EMBL/GenBank/DDBJ databases">
        <title>Draft genome of Chromobacterium sp. F49.</title>
        <authorList>
            <person name="Hong K.W."/>
        </authorList>
    </citation>
    <scope>NUCLEOTIDE SEQUENCE [LARGE SCALE GENOMIC DNA]</scope>
    <source>
        <strain evidence="3">M63</strain>
    </source>
</reference>
<evidence type="ECO:0000313" key="2">
    <source>
        <dbReference type="EMBL" id="KZE78169.1"/>
    </source>
</evidence>
<gene>
    <name evidence="2" type="ORF">AV654_19530</name>
</gene>
<dbReference type="Proteomes" id="UP000076563">
    <property type="component" value="Unassembled WGS sequence"/>
</dbReference>
<evidence type="ECO:0000313" key="3">
    <source>
        <dbReference type="Proteomes" id="UP000076563"/>
    </source>
</evidence>
<organism evidence="2 3">
    <name type="scientific">Paenibacillus elgii</name>
    <dbReference type="NCBI Taxonomy" id="189691"/>
    <lineage>
        <taxon>Bacteria</taxon>
        <taxon>Bacillati</taxon>
        <taxon>Bacillota</taxon>
        <taxon>Bacilli</taxon>
        <taxon>Bacillales</taxon>
        <taxon>Paenibacillaceae</taxon>
        <taxon>Paenibacillus</taxon>
    </lineage>
</organism>
<dbReference type="RefSeq" id="WP_063183091.1">
    <property type="nucleotide sequence ID" value="NZ_LQRA01000057.1"/>
</dbReference>
<protein>
    <submittedName>
        <fullName evidence="2">Uncharacterized protein</fullName>
    </submittedName>
</protein>
<dbReference type="EMBL" id="LQRA01000057">
    <property type="protein sequence ID" value="KZE78169.1"/>
    <property type="molecule type" value="Genomic_DNA"/>
</dbReference>
<feature type="region of interest" description="Disordered" evidence="1">
    <location>
        <begin position="93"/>
        <end position="114"/>
    </location>
</feature>
<evidence type="ECO:0000256" key="1">
    <source>
        <dbReference type="SAM" id="MobiDB-lite"/>
    </source>
</evidence>
<accession>A0A161S1V2</accession>